<gene>
    <name evidence="2" type="ORF">GCM10010405_30220</name>
</gene>
<proteinExistence type="predicted"/>
<dbReference type="Proteomes" id="UP001501638">
    <property type="component" value="Unassembled WGS sequence"/>
</dbReference>
<name>A0ABP5X838_9ACTN</name>
<reference evidence="3" key="1">
    <citation type="journal article" date="2019" name="Int. J. Syst. Evol. Microbiol.">
        <title>The Global Catalogue of Microorganisms (GCM) 10K type strain sequencing project: providing services to taxonomists for standard genome sequencing and annotation.</title>
        <authorList>
            <consortium name="The Broad Institute Genomics Platform"/>
            <consortium name="The Broad Institute Genome Sequencing Center for Infectious Disease"/>
            <person name="Wu L."/>
            <person name="Ma J."/>
        </authorList>
    </citation>
    <scope>NUCLEOTIDE SEQUENCE [LARGE SCALE GENOMIC DNA]</scope>
    <source>
        <strain evidence="3">JCM 6305</strain>
    </source>
</reference>
<feature type="compositionally biased region" description="Basic and acidic residues" evidence="1">
    <location>
        <begin position="126"/>
        <end position="155"/>
    </location>
</feature>
<dbReference type="EMBL" id="BAAASZ010000020">
    <property type="protein sequence ID" value="GAA2444662.1"/>
    <property type="molecule type" value="Genomic_DNA"/>
</dbReference>
<accession>A0ABP5X838</accession>
<feature type="region of interest" description="Disordered" evidence="1">
    <location>
        <begin position="126"/>
        <end position="230"/>
    </location>
</feature>
<evidence type="ECO:0000313" key="2">
    <source>
        <dbReference type="EMBL" id="GAA2444662.1"/>
    </source>
</evidence>
<protein>
    <submittedName>
        <fullName evidence="2">Uncharacterized protein</fullName>
    </submittedName>
</protein>
<dbReference type="RefSeq" id="WP_344322921.1">
    <property type="nucleotide sequence ID" value="NZ_BAAASZ010000020.1"/>
</dbReference>
<comment type="caution">
    <text evidence="2">The sequence shown here is derived from an EMBL/GenBank/DDBJ whole genome shotgun (WGS) entry which is preliminary data.</text>
</comment>
<organism evidence="2 3">
    <name type="scientific">Streptomyces macrosporus</name>
    <dbReference type="NCBI Taxonomy" id="44032"/>
    <lineage>
        <taxon>Bacteria</taxon>
        <taxon>Bacillati</taxon>
        <taxon>Actinomycetota</taxon>
        <taxon>Actinomycetes</taxon>
        <taxon>Kitasatosporales</taxon>
        <taxon>Streptomycetaceae</taxon>
        <taxon>Streptomyces</taxon>
    </lineage>
</organism>
<feature type="region of interest" description="Disordered" evidence="1">
    <location>
        <begin position="18"/>
        <end position="38"/>
    </location>
</feature>
<feature type="compositionally biased region" description="Basic residues" evidence="1">
    <location>
        <begin position="184"/>
        <end position="205"/>
    </location>
</feature>
<evidence type="ECO:0000313" key="3">
    <source>
        <dbReference type="Proteomes" id="UP001501638"/>
    </source>
</evidence>
<sequence>MSFDEEWAALVAKASNQEGARMRLNKADPGGGGGSSDLSVVQDELGAIGHDAYELFGRPRKDGDTARESSDTAASTLKKSNFTLGEELGVTVGMWESQVKTLLQSCAHISNHLDYSAKSYAKQDKEIEAQTRHRATAEEPRRLGAPDQPADRTAEEIDGSAARDLQRDVGVALATVTDPDKKTHLPRPRRARPRAGGRGHRARVRQRVDQAGRAHGEGREAHRASGGVLR</sequence>
<feature type="compositionally biased region" description="Basic and acidic residues" evidence="1">
    <location>
        <begin position="206"/>
        <end position="223"/>
    </location>
</feature>
<keyword evidence="3" id="KW-1185">Reference proteome</keyword>
<evidence type="ECO:0000256" key="1">
    <source>
        <dbReference type="SAM" id="MobiDB-lite"/>
    </source>
</evidence>